<organism evidence="2 3">
    <name type="scientific">Hortaea werneckii</name>
    <name type="common">Black yeast</name>
    <name type="synonym">Cladosporium werneckii</name>
    <dbReference type="NCBI Taxonomy" id="91943"/>
    <lineage>
        <taxon>Eukaryota</taxon>
        <taxon>Fungi</taxon>
        <taxon>Dikarya</taxon>
        <taxon>Ascomycota</taxon>
        <taxon>Pezizomycotina</taxon>
        <taxon>Dothideomycetes</taxon>
        <taxon>Dothideomycetidae</taxon>
        <taxon>Mycosphaerellales</taxon>
        <taxon>Teratosphaeriaceae</taxon>
        <taxon>Hortaea</taxon>
    </lineage>
</organism>
<name>A0A3M6ZMW2_HORWE</name>
<accession>A0A3M6ZMW2</accession>
<dbReference type="Proteomes" id="UP000276864">
    <property type="component" value="Unassembled WGS sequence"/>
</dbReference>
<evidence type="ECO:0000313" key="2">
    <source>
        <dbReference type="EMBL" id="RMY16469.1"/>
    </source>
</evidence>
<dbReference type="AlphaFoldDB" id="A0A3M6ZMW2"/>
<evidence type="ECO:0000313" key="3">
    <source>
        <dbReference type="Proteomes" id="UP000276864"/>
    </source>
</evidence>
<proteinExistence type="predicted"/>
<dbReference type="InterPro" id="IPR053204">
    <property type="entry name" value="Oxopyrrolidines_Biosynth-assoc"/>
</dbReference>
<dbReference type="Pfam" id="PF12311">
    <property type="entry name" value="DUF3632"/>
    <property type="match status" value="1"/>
</dbReference>
<evidence type="ECO:0000313" key="1">
    <source>
        <dbReference type="EMBL" id="RMX93461.1"/>
    </source>
</evidence>
<comment type="caution">
    <text evidence="2">The sequence shown here is derived from an EMBL/GenBank/DDBJ whole genome shotgun (WGS) entry which is preliminary data.</text>
</comment>
<protein>
    <submittedName>
        <fullName evidence="2">Uncharacterized protein</fullName>
    </submittedName>
</protein>
<dbReference type="PANTHER" id="PTHR38797">
    <property type="entry name" value="NUCLEAR PORE COMPLEX PROTEIN NUP85-RELATED"/>
    <property type="match status" value="1"/>
</dbReference>
<dbReference type="InterPro" id="IPR022085">
    <property type="entry name" value="OpdG"/>
</dbReference>
<reference evidence="3 4" key="1">
    <citation type="journal article" date="2018" name="BMC Genomics">
        <title>Genomic evidence for intraspecific hybridization in a clonal and extremely halotolerant yeast.</title>
        <authorList>
            <person name="Gostincar C."/>
            <person name="Stajich J.E."/>
            <person name="Zupancic J."/>
            <person name="Zalar P."/>
            <person name="Gunde-Cimerman N."/>
        </authorList>
    </citation>
    <scope>NUCLEOTIDE SEQUENCE [LARGE SCALE GENOMIC DNA]</scope>
    <source>
        <strain evidence="2 3">EXF-6651</strain>
        <strain evidence="1 4">EXF-6654</strain>
    </source>
</reference>
<gene>
    <name evidence="2" type="ORF">D0866_13666</name>
    <name evidence="1" type="ORF">D0868_12843</name>
</gene>
<evidence type="ECO:0000313" key="4">
    <source>
        <dbReference type="Proteomes" id="UP000282582"/>
    </source>
</evidence>
<sequence>MSPLHPTEKVRSQPQYQLLSNLANGNDGGASHESTLDAFCEPVETRYKQTTNPSDVEELLWPTWQCLIACAAATPHESSSEGQQKLVDLVLGLQHRPVLEKDGEVCYVREGVVWRDLPVFGWQMREAWNAGCGECGFMLIRIPAASDSSEEESKQHWININAWTARLVSAAHAREADKPDLSLYCIWTLRMALETEEQPSNVSLSAAAVWLIYAAPTIWEFCMQRKTFDGKVAKPGPRSNDQEWRGFTRERWQTWMQRLVSELDGQISDGVTKQMVVQARRAMSDAR</sequence>
<dbReference type="Proteomes" id="UP000282582">
    <property type="component" value="Unassembled WGS sequence"/>
</dbReference>
<dbReference type="EMBL" id="QWIM01002255">
    <property type="protein sequence ID" value="RMY16469.1"/>
    <property type="molecule type" value="Genomic_DNA"/>
</dbReference>
<dbReference type="EMBL" id="QWIK01001618">
    <property type="protein sequence ID" value="RMX93461.1"/>
    <property type="molecule type" value="Genomic_DNA"/>
</dbReference>